<accession>Q2CBT0</accession>
<sequence length="480" mass="54940">MERKGKGLGRLDEYLSSTKLNQLSHFPEVVTEENYIDLIENRFIWIGTTETLATSMEIIADRLNRFVPTRLDRLNVSDRSVDEKRLDDYREVFQKNNPLEYKVYRYVAEKNEAYQRNASAGYSAPASPPSVSTDAKKITFHTGLPKAGTTSIQMALMDTEQQHRAEGLFFPFDKTFFGTNLPSDRRIDLPPQTDALAYLYHNFRPVSSSEFDWQKIFEDFLQSPDLDHAIISHELLSLESRNLRPGVFNVLARRAQLTFLLYLREPAIWLTSLYAQIIHDPSVPASTGRTFRPYARYIDKGFEGVVAPFIPHGRIDVRSYDRLTSENRLIEDFFEAVGAPGLAPISRAHLHNSRRAGRNSIVFLLSLKEVVPPDHIAKLFHKVLGPADRLDMTPRSLFSADMVQAVAQRWERDREYFREVHHVDLPPATPSEAGPAHLCVDEAYVAELREEVHDDLSELERTWFDLAARNAIGGWENSFS</sequence>
<dbReference type="InterPro" id="IPR027417">
    <property type="entry name" value="P-loop_NTPase"/>
</dbReference>
<evidence type="ECO:0000313" key="1">
    <source>
        <dbReference type="EMBL" id="EAR50124.1"/>
    </source>
</evidence>
<name>Q2CBT0_OCEGH</name>
<evidence type="ECO:0000313" key="2">
    <source>
        <dbReference type="Proteomes" id="UP000003635"/>
    </source>
</evidence>
<dbReference type="Proteomes" id="UP000003635">
    <property type="component" value="Unassembled WGS sequence"/>
</dbReference>
<comment type="caution">
    <text evidence="1">The sequence shown here is derived from an EMBL/GenBank/DDBJ whole genome shotgun (WGS) entry which is preliminary data.</text>
</comment>
<dbReference type="SUPFAM" id="SSF52540">
    <property type="entry name" value="P-loop containing nucleoside triphosphate hydrolases"/>
    <property type="match status" value="1"/>
</dbReference>
<protein>
    <submittedName>
        <fullName evidence="1">Uncharacterized protein</fullName>
    </submittedName>
</protein>
<proteinExistence type="predicted"/>
<reference evidence="1 2" key="1">
    <citation type="journal article" date="2010" name="J. Bacteriol.">
        <title>Genome sequences of Oceanicola granulosus HTCC2516(T) and Oceanicola batsensis HTCC2597(TDelta).</title>
        <authorList>
            <person name="Thrash J.C."/>
            <person name="Cho J.C."/>
            <person name="Vergin K.L."/>
            <person name="Giovannoni S.J."/>
        </authorList>
    </citation>
    <scope>NUCLEOTIDE SEQUENCE [LARGE SCALE GENOMIC DNA]</scope>
    <source>
        <strain evidence="2">ATCC BAA-861 / DSM 15982 / KCTC 12143 / HTCC2516</strain>
    </source>
</reference>
<organism evidence="1 2">
    <name type="scientific">Oceanicola granulosus (strain ATCC BAA-861 / DSM 15982 / KCTC 12143 / HTCC2516)</name>
    <dbReference type="NCBI Taxonomy" id="314256"/>
    <lineage>
        <taxon>Bacteria</taxon>
        <taxon>Pseudomonadati</taxon>
        <taxon>Pseudomonadota</taxon>
        <taxon>Alphaproteobacteria</taxon>
        <taxon>Rhodobacterales</taxon>
        <taxon>Roseobacteraceae</taxon>
        <taxon>Oceanicola</taxon>
    </lineage>
</organism>
<dbReference type="AlphaFoldDB" id="Q2CBT0"/>
<dbReference type="HOGENOM" id="CLU_568407_0_0_5"/>
<keyword evidence="2" id="KW-1185">Reference proteome</keyword>
<dbReference type="EMBL" id="AAOT01000036">
    <property type="protein sequence ID" value="EAR50124.1"/>
    <property type="molecule type" value="Genomic_DNA"/>
</dbReference>
<gene>
    <name evidence="1" type="ORF">OG2516_18940</name>
</gene>